<gene>
    <name evidence="10" type="ORF">CYCCA115_LOCUS20032</name>
</gene>
<dbReference type="Pfam" id="PF25764">
    <property type="entry name" value="KIF21A_4th"/>
    <property type="match status" value="1"/>
</dbReference>
<feature type="compositionally biased region" description="Basic residues" evidence="7">
    <location>
        <begin position="773"/>
        <end position="786"/>
    </location>
</feature>
<dbReference type="Proteomes" id="UP001295423">
    <property type="component" value="Unassembled WGS sequence"/>
</dbReference>
<keyword evidence="5" id="KW-0175">Coiled coil</keyword>
<reference evidence="10" key="1">
    <citation type="submission" date="2023-08" db="EMBL/GenBank/DDBJ databases">
        <authorList>
            <person name="Audoor S."/>
            <person name="Bilcke G."/>
        </authorList>
    </citation>
    <scope>NUCLEOTIDE SEQUENCE</scope>
</reference>
<feature type="region of interest" description="Disordered" evidence="7">
    <location>
        <begin position="1187"/>
        <end position="1262"/>
    </location>
</feature>
<dbReference type="Pfam" id="PF02037">
    <property type="entry name" value="SAP"/>
    <property type="match status" value="1"/>
</dbReference>
<accession>A0AAD2JLZ3</accession>
<dbReference type="SMART" id="SM00513">
    <property type="entry name" value="SAP"/>
    <property type="match status" value="1"/>
</dbReference>
<evidence type="ECO:0000256" key="7">
    <source>
        <dbReference type="SAM" id="MobiDB-lite"/>
    </source>
</evidence>
<evidence type="ECO:0000259" key="9">
    <source>
        <dbReference type="PROSITE" id="PS50800"/>
    </source>
</evidence>
<dbReference type="GO" id="GO:0005737">
    <property type="term" value="C:cytoplasm"/>
    <property type="evidence" value="ECO:0007669"/>
    <property type="project" value="UniProtKB-SubCell"/>
</dbReference>
<evidence type="ECO:0000313" key="11">
    <source>
        <dbReference type="Proteomes" id="UP001295423"/>
    </source>
</evidence>
<dbReference type="SUPFAM" id="SSF52540">
    <property type="entry name" value="P-loop containing nucleoside triphosphate hydrolases"/>
    <property type="match status" value="1"/>
</dbReference>
<feature type="compositionally biased region" description="Acidic residues" evidence="7">
    <location>
        <begin position="1053"/>
        <end position="1066"/>
    </location>
</feature>
<feature type="compositionally biased region" description="Basic and acidic residues" evidence="7">
    <location>
        <begin position="1251"/>
        <end position="1262"/>
    </location>
</feature>
<dbReference type="InterPro" id="IPR019821">
    <property type="entry name" value="Kinesin_motor_CS"/>
</dbReference>
<evidence type="ECO:0000256" key="3">
    <source>
        <dbReference type="ARBA" id="ARBA00022741"/>
    </source>
</evidence>
<dbReference type="GO" id="GO:0005524">
    <property type="term" value="F:ATP binding"/>
    <property type="evidence" value="ECO:0007669"/>
    <property type="project" value="UniProtKB-UniRule"/>
</dbReference>
<dbReference type="PROSITE" id="PS00411">
    <property type="entry name" value="KINESIN_MOTOR_1"/>
    <property type="match status" value="1"/>
</dbReference>
<keyword evidence="4 6" id="KW-0067">ATP-binding</keyword>
<evidence type="ECO:0000259" key="8">
    <source>
        <dbReference type="PROSITE" id="PS50067"/>
    </source>
</evidence>
<dbReference type="Gene3D" id="1.10.720.30">
    <property type="entry name" value="SAP domain"/>
    <property type="match status" value="1"/>
</dbReference>
<feature type="domain" description="Kinesin motor" evidence="8">
    <location>
        <begin position="45"/>
        <end position="391"/>
    </location>
</feature>
<keyword evidence="11" id="KW-1185">Reference proteome</keyword>
<dbReference type="GO" id="GO:0007052">
    <property type="term" value="P:mitotic spindle organization"/>
    <property type="evidence" value="ECO:0007669"/>
    <property type="project" value="TreeGrafter"/>
</dbReference>
<evidence type="ECO:0000313" key="10">
    <source>
        <dbReference type="EMBL" id="CAJ1963161.1"/>
    </source>
</evidence>
<name>A0AAD2JLZ3_9STRA</name>
<dbReference type="InterPro" id="IPR027417">
    <property type="entry name" value="P-loop_NTPase"/>
</dbReference>
<feature type="region of interest" description="Disordered" evidence="7">
    <location>
        <begin position="1"/>
        <end position="38"/>
    </location>
</feature>
<comment type="subcellular location">
    <subcellularLocation>
        <location evidence="1">Cytoplasm</location>
    </subcellularLocation>
</comment>
<dbReference type="PRINTS" id="PR00380">
    <property type="entry name" value="KINESINHEAVY"/>
</dbReference>
<dbReference type="GO" id="GO:0007018">
    <property type="term" value="P:microtubule-based movement"/>
    <property type="evidence" value="ECO:0007669"/>
    <property type="project" value="InterPro"/>
</dbReference>
<dbReference type="GO" id="GO:0008017">
    <property type="term" value="F:microtubule binding"/>
    <property type="evidence" value="ECO:0007669"/>
    <property type="project" value="InterPro"/>
</dbReference>
<dbReference type="Pfam" id="PF00225">
    <property type="entry name" value="Kinesin"/>
    <property type="match status" value="1"/>
</dbReference>
<feature type="region of interest" description="Disordered" evidence="7">
    <location>
        <begin position="768"/>
        <end position="806"/>
    </location>
</feature>
<feature type="region of interest" description="Disordered" evidence="7">
    <location>
        <begin position="429"/>
        <end position="450"/>
    </location>
</feature>
<feature type="compositionally biased region" description="Polar residues" evidence="7">
    <location>
        <begin position="1209"/>
        <end position="1218"/>
    </location>
</feature>
<dbReference type="SMART" id="SM00129">
    <property type="entry name" value="KISc"/>
    <property type="match status" value="1"/>
</dbReference>
<feature type="compositionally biased region" description="Basic and acidic residues" evidence="7">
    <location>
        <begin position="787"/>
        <end position="806"/>
    </location>
</feature>
<evidence type="ECO:0000256" key="4">
    <source>
        <dbReference type="ARBA" id="ARBA00022840"/>
    </source>
</evidence>
<dbReference type="GO" id="GO:0003777">
    <property type="term" value="F:microtubule motor activity"/>
    <property type="evidence" value="ECO:0007669"/>
    <property type="project" value="InterPro"/>
</dbReference>
<protein>
    <recommendedName>
        <fullName evidence="12">Kinesin motor domain-containing protein</fullName>
    </recommendedName>
</protein>
<feature type="domain" description="SAP" evidence="9">
    <location>
        <begin position="1162"/>
        <end position="1196"/>
    </location>
</feature>
<dbReference type="PROSITE" id="PS50067">
    <property type="entry name" value="KINESIN_MOTOR_2"/>
    <property type="match status" value="1"/>
</dbReference>
<dbReference type="InterPro" id="IPR027640">
    <property type="entry name" value="Kinesin-like_fam"/>
</dbReference>
<dbReference type="InterPro" id="IPR036961">
    <property type="entry name" value="Kinesin_motor_dom_sf"/>
</dbReference>
<feature type="compositionally biased region" description="Low complexity" evidence="7">
    <location>
        <begin position="1147"/>
        <end position="1156"/>
    </location>
</feature>
<dbReference type="EMBL" id="CAKOGP040002136">
    <property type="protein sequence ID" value="CAJ1963161.1"/>
    <property type="molecule type" value="Genomic_DNA"/>
</dbReference>
<comment type="similarity">
    <text evidence="6">Belongs to the TRAFAC class myosin-kinesin ATPase superfamily. Kinesin family.</text>
</comment>
<organism evidence="10 11">
    <name type="scientific">Cylindrotheca closterium</name>
    <dbReference type="NCBI Taxonomy" id="2856"/>
    <lineage>
        <taxon>Eukaryota</taxon>
        <taxon>Sar</taxon>
        <taxon>Stramenopiles</taxon>
        <taxon>Ochrophyta</taxon>
        <taxon>Bacillariophyta</taxon>
        <taxon>Bacillariophyceae</taxon>
        <taxon>Bacillariophycidae</taxon>
        <taxon>Bacillariales</taxon>
        <taxon>Bacillariaceae</taxon>
        <taxon>Cylindrotheca</taxon>
    </lineage>
</organism>
<feature type="region of interest" description="Disordered" evidence="7">
    <location>
        <begin position="1053"/>
        <end position="1167"/>
    </location>
</feature>
<dbReference type="PANTHER" id="PTHR47969:SF15">
    <property type="entry name" value="CHROMOSOME-ASSOCIATED KINESIN KIF4A-RELATED"/>
    <property type="match status" value="1"/>
</dbReference>
<dbReference type="PROSITE" id="PS50800">
    <property type="entry name" value="SAP"/>
    <property type="match status" value="1"/>
</dbReference>
<dbReference type="SUPFAM" id="SSF68906">
    <property type="entry name" value="SAP domain"/>
    <property type="match status" value="1"/>
</dbReference>
<proteinExistence type="inferred from homology"/>
<evidence type="ECO:0000256" key="2">
    <source>
        <dbReference type="ARBA" id="ARBA00022490"/>
    </source>
</evidence>
<keyword evidence="6" id="KW-0505">Motor protein</keyword>
<feature type="compositionally biased region" description="Basic and acidic residues" evidence="7">
    <location>
        <begin position="1067"/>
        <end position="1085"/>
    </location>
</feature>
<feature type="binding site" evidence="6">
    <location>
        <begin position="124"/>
        <end position="131"/>
    </location>
    <ligand>
        <name>ATP</name>
        <dbReference type="ChEBI" id="CHEBI:30616"/>
    </ligand>
</feature>
<comment type="caution">
    <text evidence="10">The sequence shown here is derived from an EMBL/GenBank/DDBJ whole genome shotgun (WGS) entry which is preliminary data.</text>
</comment>
<dbReference type="Gene3D" id="3.40.850.10">
    <property type="entry name" value="Kinesin motor domain"/>
    <property type="match status" value="1"/>
</dbReference>
<keyword evidence="2" id="KW-0963">Cytoplasm</keyword>
<dbReference type="GO" id="GO:0051231">
    <property type="term" value="P:spindle elongation"/>
    <property type="evidence" value="ECO:0007669"/>
    <property type="project" value="TreeGrafter"/>
</dbReference>
<evidence type="ECO:0008006" key="12">
    <source>
        <dbReference type="Google" id="ProtNLM"/>
    </source>
</evidence>
<evidence type="ECO:0000256" key="5">
    <source>
        <dbReference type="ARBA" id="ARBA00023054"/>
    </source>
</evidence>
<dbReference type="InterPro" id="IPR001752">
    <property type="entry name" value="Kinesin_motor_dom"/>
</dbReference>
<evidence type="ECO:0000256" key="6">
    <source>
        <dbReference type="PROSITE-ProRule" id="PRU00283"/>
    </source>
</evidence>
<dbReference type="InterPro" id="IPR003034">
    <property type="entry name" value="SAP_dom"/>
</dbReference>
<dbReference type="PANTHER" id="PTHR47969">
    <property type="entry name" value="CHROMOSOME-ASSOCIATED KINESIN KIF4A-RELATED"/>
    <property type="match status" value="1"/>
</dbReference>
<feature type="compositionally biased region" description="Basic and acidic residues" evidence="7">
    <location>
        <begin position="1133"/>
        <end position="1146"/>
    </location>
</feature>
<evidence type="ECO:0000256" key="1">
    <source>
        <dbReference type="ARBA" id="ARBA00004496"/>
    </source>
</evidence>
<feature type="compositionally biased region" description="Basic and acidic residues" evidence="7">
    <location>
        <begin position="1157"/>
        <end position="1167"/>
    </location>
</feature>
<keyword evidence="3 6" id="KW-0547">Nucleotide-binding</keyword>
<dbReference type="GO" id="GO:0005875">
    <property type="term" value="C:microtubule associated complex"/>
    <property type="evidence" value="ECO:0007669"/>
    <property type="project" value="TreeGrafter"/>
</dbReference>
<dbReference type="InterPro" id="IPR036361">
    <property type="entry name" value="SAP_dom_sf"/>
</dbReference>
<sequence>MGQTKRESTAPNEKPTSRKRRRTIAPSDNPPIFEIKGNSTNDAKNVRVVARIRPLSRKEQDQKMILKPKDASIVLDNGDDRKFDYDAVLGPNSTQWDVYHQSGARDAVCGDILQGFNCTILAYGQTGSGKTFTMGTASSDSSESGNSAAVGEMDGIIPRAVTDLFAAIARDAADTITVEMSFLEIYNEDARDLLSEGNTDTSPSLFIREGQDGEVYVQNLTWKTVSSQQDVAEHMIQASDRRVVASTHMNATSSRSHAICTLRITTKSRAPDGSCNETKSKLTLVDLAGSERAKRTGAEGSRMKEGININKGLFVLGQVVSCLSQLGETGSSSQNSQHHHIPYRDSKLTRLLQDSLGGNSRTIMLACVSPADSNTEESVNTLRYASRARSIQNSAVKNVVEAPLSPEAAAVLRKENQDLRKRVIQLESQLRENGGSTKTHPAARESKTSDFASQSRICELECMVDHLKEQVRSASKDVLNATAKADQYKIKHDELLSLCKNQGLKIDDEDNTADTEKTLSLVHQLREEVEEWKAREAEARINAEVSRVTAASILSSGGELKIENIVLPMDTEDDNDEELEESDDGAHLASELLCISGSIDKKEEMVKKAMLEKQCMEAMKSHFEGALHHLQTEVETLSAEREELLSVVDCITDDNAAQSQMQSRIAALENRIADLNKNADDHKKSLRLRELAEKRVSKLEQEIQADKQKKAELQRKLKEESVERRKDKKSARLEATRLMKDSNRLKLELQKVKSAAERQAQVLKRKTAELVNNHKRQQLNSRKRRNRNSDNKSSDPHSEVSDKKQTDIMSWLDSEVEMLQEIVQTKSQIVEQEILLESVLMECNSDSCDSTGLTPKDEANSRKGILRQLRSNLESMEKSLVDGFKDASTWNELAEAEVAWLVGRAIEMIGYSKIEMREKIQKAVASTRETERKACNEEVMRLRLEHSQATASLLDSTRKALESEMIQQLGTFKDTASDTAKMDRWFKDYFQGAEAATASIRSNIDDFKTQQNEIQDAVNEVTKGLLPSKKQKKKSSVTKELIDYEPLEETFLLDDFDDGNDSDWSPEDEKASKKAKRESQDEKVDLTASTEEPEMIQAETATVKSPDARVSEAANTSFADAPTADFLSASFESKGDESLDTSRVESPESSVASSPEKPTESLEDLKVSELKERLRTLGLKMTGRKADLKARLESHQASQGMGGDKNRKPLQTLNNSFSVGRGNVNLRNRRNMRKPSFMKDNTSFSAKRRRDIPPSDAKRRLREDMNNSVTLALQELQELTNL</sequence>